<evidence type="ECO:0000256" key="3">
    <source>
        <dbReference type="ARBA" id="ARBA00023143"/>
    </source>
</evidence>
<evidence type="ECO:0000256" key="1">
    <source>
        <dbReference type="ARBA" id="ARBA00004117"/>
    </source>
</evidence>
<keyword evidence="6" id="KW-0966">Cell projection</keyword>
<comment type="subcellular location">
    <subcellularLocation>
        <location evidence="1 4">Bacterial flagellum basal body</location>
    </subcellularLocation>
</comment>
<keyword evidence="6" id="KW-0282">Flagellum</keyword>
<evidence type="ECO:0000313" key="7">
    <source>
        <dbReference type="Proteomes" id="UP000742786"/>
    </source>
</evidence>
<dbReference type="PANTHER" id="PTHR34653:SF1">
    <property type="entry name" value="FLAGELLAR HOOK-BASAL BODY COMPLEX PROTEIN FLIE"/>
    <property type="match status" value="1"/>
</dbReference>
<sequence>MDIKALDNLISQLHTASALASGKSAATGAVQNAQSSAFGDLLKNSLDQVNATQQNAEHLARDFELGTSGVNLHEVMIAASKANIAFQATVQVRNRLVSAYHDIMSMQL</sequence>
<dbReference type="NCBIfam" id="TIGR00205">
    <property type="entry name" value="fliE"/>
    <property type="match status" value="1"/>
</dbReference>
<evidence type="ECO:0000313" key="6">
    <source>
        <dbReference type="EMBL" id="CAG4882202.1"/>
    </source>
</evidence>
<evidence type="ECO:0000256" key="2">
    <source>
        <dbReference type="ARBA" id="ARBA00009272"/>
    </source>
</evidence>
<proteinExistence type="inferred from homology"/>
<keyword evidence="3 4" id="KW-0975">Bacterial flagellum</keyword>
<dbReference type="Pfam" id="PF02049">
    <property type="entry name" value="FliE"/>
    <property type="match status" value="1"/>
</dbReference>
<dbReference type="GO" id="GO:0071973">
    <property type="term" value="P:bacterial-type flagellum-dependent cell motility"/>
    <property type="evidence" value="ECO:0007669"/>
    <property type="project" value="InterPro"/>
</dbReference>
<dbReference type="GO" id="GO:0005198">
    <property type="term" value="F:structural molecule activity"/>
    <property type="evidence" value="ECO:0007669"/>
    <property type="project" value="UniProtKB-UniRule"/>
</dbReference>
<evidence type="ECO:0000256" key="5">
    <source>
        <dbReference type="NCBIfam" id="TIGR00205"/>
    </source>
</evidence>
<comment type="caution">
    <text evidence="6">The sequence shown here is derived from an EMBL/GenBank/DDBJ whole genome shotgun (WGS) entry which is preliminary data.</text>
</comment>
<dbReference type="GO" id="GO:0009425">
    <property type="term" value="C:bacterial-type flagellum basal body"/>
    <property type="evidence" value="ECO:0007669"/>
    <property type="project" value="UniProtKB-SubCell"/>
</dbReference>
<keyword evidence="6" id="KW-0969">Cilium</keyword>
<dbReference type="AlphaFoldDB" id="A0A916NGH6"/>
<name>A0A916NGH6_9PROT</name>
<dbReference type="RefSeq" id="WP_220634301.1">
    <property type="nucleotide sequence ID" value="NZ_CAJQUM010000001.1"/>
</dbReference>
<evidence type="ECO:0000256" key="4">
    <source>
        <dbReference type="HAMAP-Rule" id="MF_00724"/>
    </source>
</evidence>
<keyword evidence="7" id="KW-1185">Reference proteome</keyword>
<reference evidence="6" key="1">
    <citation type="submission" date="2021-04" db="EMBL/GenBank/DDBJ databases">
        <authorList>
            <person name="Hornung B."/>
        </authorList>
    </citation>
    <scope>NUCLEOTIDE SEQUENCE</scope>
    <source>
        <strain evidence="6">G5G6</strain>
    </source>
</reference>
<organism evidence="6 7">
    <name type="scientific">Georgfuchsia toluolica</name>
    <dbReference type="NCBI Taxonomy" id="424218"/>
    <lineage>
        <taxon>Bacteria</taxon>
        <taxon>Pseudomonadati</taxon>
        <taxon>Pseudomonadota</taxon>
        <taxon>Betaproteobacteria</taxon>
        <taxon>Nitrosomonadales</taxon>
        <taxon>Sterolibacteriaceae</taxon>
        <taxon>Georgfuchsia</taxon>
    </lineage>
</organism>
<dbReference type="PRINTS" id="PR01006">
    <property type="entry name" value="FLGHOOKFLIE"/>
</dbReference>
<dbReference type="Proteomes" id="UP000742786">
    <property type="component" value="Unassembled WGS sequence"/>
</dbReference>
<dbReference type="HAMAP" id="MF_00724">
    <property type="entry name" value="FliE"/>
    <property type="match status" value="1"/>
</dbReference>
<protein>
    <recommendedName>
        <fullName evidence="4 5">Flagellar hook-basal body complex protein FliE</fullName>
    </recommendedName>
</protein>
<dbReference type="EMBL" id="CAJQUM010000001">
    <property type="protein sequence ID" value="CAG4882202.1"/>
    <property type="molecule type" value="Genomic_DNA"/>
</dbReference>
<dbReference type="InterPro" id="IPR001624">
    <property type="entry name" value="FliE"/>
</dbReference>
<accession>A0A916NGH6</accession>
<dbReference type="PANTHER" id="PTHR34653">
    <property type="match status" value="1"/>
</dbReference>
<comment type="similarity">
    <text evidence="2 4">Belongs to the FliE family.</text>
</comment>
<dbReference type="GO" id="GO:0003774">
    <property type="term" value="F:cytoskeletal motor activity"/>
    <property type="evidence" value="ECO:0007669"/>
    <property type="project" value="InterPro"/>
</dbReference>
<gene>
    <name evidence="4 6" type="primary">fliE</name>
    <name evidence="6" type="ORF">GTOL_10084</name>
</gene>